<name>A0A4R5BHL1_9ACTN</name>
<dbReference type="Pfam" id="PF07690">
    <property type="entry name" value="MFS_1"/>
    <property type="match status" value="1"/>
</dbReference>
<feature type="transmembrane region" description="Helical" evidence="5">
    <location>
        <begin position="260"/>
        <end position="279"/>
    </location>
</feature>
<keyword evidence="4 5" id="KW-0472">Membrane</keyword>
<dbReference type="PANTHER" id="PTHR23531">
    <property type="entry name" value="QUINOLENE RESISTANCE PROTEIN NORA"/>
    <property type="match status" value="1"/>
</dbReference>
<feature type="transmembrane region" description="Helical" evidence="5">
    <location>
        <begin position="355"/>
        <end position="376"/>
    </location>
</feature>
<evidence type="ECO:0000256" key="2">
    <source>
        <dbReference type="ARBA" id="ARBA00022692"/>
    </source>
</evidence>
<dbReference type="PROSITE" id="PS50850">
    <property type="entry name" value="MFS"/>
    <property type="match status" value="1"/>
</dbReference>
<accession>A0A4R5BHL1</accession>
<dbReference type="PANTHER" id="PTHR23531:SF1">
    <property type="entry name" value="QUINOLENE RESISTANCE PROTEIN NORA"/>
    <property type="match status" value="1"/>
</dbReference>
<dbReference type="GO" id="GO:0005886">
    <property type="term" value="C:plasma membrane"/>
    <property type="evidence" value="ECO:0007669"/>
    <property type="project" value="UniProtKB-SubCell"/>
</dbReference>
<feature type="domain" description="Major facilitator superfamily (MFS) profile" evidence="6">
    <location>
        <begin position="15"/>
        <end position="405"/>
    </location>
</feature>
<feature type="transmembrane region" description="Helical" evidence="5">
    <location>
        <begin position="80"/>
        <end position="104"/>
    </location>
</feature>
<comment type="caution">
    <text evidence="7">The sequence shown here is derived from an EMBL/GenBank/DDBJ whole genome shotgun (WGS) entry which is preliminary data.</text>
</comment>
<evidence type="ECO:0000313" key="8">
    <source>
        <dbReference type="Proteomes" id="UP000295578"/>
    </source>
</evidence>
<dbReference type="AlphaFoldDB" id="A0A4R5BHL1"/>
<gene>
    <name evidence="7" type="ORF">E1293_13050</name>
</gene>
<proteinExistence type="predicted"/>
<dbReference type="EMBL" id="SMKY01000045">
    <property type="protein sequence ID" value="TDD84390.1"/>
    <property type="molecule type" value="Genomic_DNA"/>
</dbReference>
<dbReference type="CDD" id="cd17489">
    <property type="entry name" value="MFS_YfcJ_like"/>
    <property type="match status" value="1"/>
</dbReference>
<keyword evidence="3 5" id="KW-1133">Transmembrane helix</keyword>
<feature type="transmembrane region" description="Helical" evidence="5">
    <location>
        <begin position="49"/>
        <end position="68"/>
    </location>
</feature>
<feature type="transmembrane region" description="Helical" evidence="5">
    <location>
        <begin position="234"/>
        <end position="254"/>
    </location>
</feature>
<protein>
    <submittedName>
        <fullName evidence="7">MFS transporter</fullName>
    </submittedName>
</protein>
<feature type="transmembrane region" description="Helical" evidence="5">
    <location>
        <begin position="12"/>
        <end position="37"/>
    </location>
</feature>
<dbReference type="InterPro" id="IPR020846">
    <property type="entry name" value="MFS_dom"/>
</dbReference>
<keyword evidence="8" id="KW-1185">Reference proteome</keyword>
<dbReference type="InterPro" id="IPR011701">
    <property type="entry name" value="MFS"/>
</dbReference>
<feature type="transmembrane region" description="Helical" evidence="5">
    <location>
        <begin position="291"/>
        <end position="310"/>
    </location>
</feature>
<evidence type="ECO:0000256" key="5">
    <source>
        <dbReference type="SAM" id="Phobius"/>
    </source>
</evidence>
<dbReference type="InterPro" id="IPR052714">
    <property type="entry name" value="MFS_Exporter"/>
</dbReference>
<evidence type="ECO:0000313" key="7">
    <source>
        <dbReference type="EMBL" id="TDD84390.1"/>
    </source>
</evidence>
<dbReference type="SUPFAM" id="SSF103473">
    <property type="entry name" value="MFS general substrate transporter"/>
    <property type="match status" value="1"/>
</dbReference>
<evidence type="ECO:0000256" key="1">
    <source>
        <dbReference type="ARBA" id="ARBA00004651"/>
    </source>
</evidence>
<evidence type="ECO:0000256" key="4">
    <source>
        <dbReference type="ARBA" id="ARBA00023136"/>
    </source>
</evidence>
<feature type="transmembrane region" description="Helical" evidence="5">
    <location>
        <begin position="165"/>
        <end position="184"/>
    </location>
</feature>
<reference evidence="7 8" key="1">
    <citation type="submission" date="2019-03" db="EMBL/GenBank/DDBJ databases">
        <title>Draft genome sequences of novel Actinobacteria.</title>
        <authorList>
            <person name="Sahin N."/>
            <person name="Ay H."/>
            <person name="Saygin H."/>
        </authorList>
    </citation>
    <scope>NUCLEOTIDE SEQUENCE [LARGE SCALE GENOMIC DNA]</scope>
    <source>
        <strain evidence="7 8">DSM 45941</strain>
    </source>
</reference>
<comment type="subcellular location">
    <subcellularLocation>
        <location evidence="1">Cell membrane</location>
        <topology evidence="1">Multi-pass membrane protein</topology>
    </subcellularLocation>
</comment>
<dbReference type="Gene3D" id="1.20.1250.20">
    <property type="entry name" value="MFS general substrate transporter like domains"/>
    <property type="match status" value="1"/>
</dbReference>
<dbReference type="GO" id="GO:0022857">
    <property type="term" value="F:transmembrane transporter activity"/>
    <property type="evidence" value="ECO:0007669"/>
    <property type="project" value="InterPro"/>
</dbReference>
<dbReference type="OrthoDB" id="9793136at2"/>
<evidence type="ECO:0000259" key="6">
    <source>
        <dbReference type="PROSITE" id="PS50850"/>
    </source>
</evidence>
<evidence type="ECO:0000256" key="3">
    <source>
        <dbReference type="ARBA" id="ARBA00022989"/>
    </source>
</evidence>
<sequence length="407" mass="42855">MALAELRRERIFTFPFVLLMVANGLLRTGTQMLIALVPLYVLDQGASPAVAGLTTTLYMTAAVVLRPLSGSLVDTRGRYVIMVAGAALYCAASGLYVLMLPIWALLAVRVMQGAGFALNGTAVMTLAADLIPERRMSEGIGYLGVEQTVAQLLGPWAALELREAVGYQCAFAVAFGCGAVNVLLRLPLRSAAGVDALRMKAAPRRPEGEPAKRPVRFSGPLWTRLIDRDAWRPASVMFLLMFGTAGINTFMAAYALGRGIGNSGLFFVASGLTLAVSRLTAGRIERRWGTVWVMAPGITLVVLGQVGVWWCPNPLVLMLSGASCGLGMGAVQPTLNSLAVLAVGRERRGRANSTFFMAMDLSQAVGAVTLGAVAGATGTGSVFLVTAALSTASLTGYLVLKSRSLLP</sequence>
<feature type="transmembrane region" description="Helical" evidence="5">
    <location>
        <begin position="316"/>
        <end position="343"/>
    </location>
</feature>
<dbReference type="Proteomes" id="UP000295578">
    <property type="component" value="Unassembled WGS sequence"/>
</dbReference>
<organism evidence="7 8">
    <name type="scientific">Actinomadura darangshiensis</name>
    <dbReference type="NCBI Taxonomy" id="705336"/>
    <lineage>
        <taxon>Bacteria</taxon>
        <taxon>Bacillati</taxon>
        <taxon>Actinomycetota</taxon>
        <taxon>Actinomycetes</taxon>
        <taxon>Streptosporangiales</taxon>
        <taxon>Thermomonosporaceae</taxon>
        <taxon>Actinomadura</taxon>
    </lineage>
</organism>
<keyword evidence="2 5" id="KW-0812">Transmembrane</keyword>
<dbReference type="InterPro" id="IPR036259">
    <property type="entry name" value="MFS_trans_sf"/>
</dbReference>